<dbReference type="RefSeq" id="NP_848955.1">
    <property type="nucleotide sequence ID" value="NC_004799.1"/>
</dbReference>
<keyword evidence="3" id="KW-0808">Transferase</keyword>
<accession>Q85G74</accession>
<dbReference type="Proteomes" id="UP000007014">
    <property type="component" value="Chloroplast"/>
</dbReference>
<dbReference type="Gramene" id="CMV027CT">
    <property type="protein sequence ID" value="CMV027CT"/>
    <property type="gene ID" value="CMV027C"/>
</dbReference>
<dbReference type="NCBIfam" id="NF003657">
    <property type="entry name" value="PRK05289.1"/>
    <property type="match status" value="1"/>
</dbReference>
<dbReference type="InterPro" id="IPR029098">
    <property type="entry name" value="Acetyltransf_C"/>
</dbReference>
<reference evidence="7" key="1">
    <citation type="journal article" date="2003" name="DNA Res.">
        <title>Complete sequence and analysis of the plastid genome of the unicellular red alga Cyanidioschyzon merolae.</title>
        <authorList>
            <person name="Ohta N."/>
            <person name="Matsuzaki M."/>
            <person name="Misumi O."/>
            <person name="Miyagishima S."/>
            <person name="Nozaki H."/>
            <person name="Tanaka K."/>
            <person name="Shin-i T."/>
            <person name="Kohara Y."/>
            <person name="Kuroiwa T."/>
        </authorList>
    </citation>
    <scope>NUCLEOTIDE SEQUENCE [LARGE SCALE GENOMIC DNA]</scope>
    <source>
        <strain evidence="7">10D</strain>
    </source>
</reference>
<dbReference type="GO" id="GO:0008780">
    <property type="term" value="F:acyl-[acyl-carrier-protein]-UDP-N-acetylglucosamine O-acyltransferase activity"/>
    <property type="evidence" value="ECO:0007669"/>
    <property type="project" value="InterPro"/>
</dbReference>
<dbReference type="KEGG" id="cme:CymeCp023"/>
<evidence type="ECO:0000313" key="8">
    <source>
        <dbReference type="Proteomes" id="UP000007014"/>
    </source>
</evidence>
<dbReference type="InterPro" id="IPR010137">
    <property type="entry name" value="Lipid_A_LpxA"/>
</dbReference>
<keyword evidence="2" id="KW-0441">Lipid A biosynthesis</keyword>
<geneLocation type="chloroplast" evidence="7"/>
<evidence type="ECO:0000256" key="5">
    <source>
        <dbReference type="ARBA" id="ARBA00023315"/>
    </source>
</evidence>
<dbReference type="PIRSF" id="PIRSF000456">
    <property type="entry name" value="UDP-GlcNAc_acltr"/>
    <property type="match status" value="1"/>
</dbReference>
<protein>
    <submittedName>
        <fullName evidence="7">Acyl-[ACP]--UDP-N-acetylglucosamine O-acyltransferase</fullName>
    </submittedName>
</protein>
<dbReference type="GeneID" id="844899"/>
<dbReference type="PANTHER" id="PTHR43480">
    <property type="entry name" value="ACYL-[ACYL-CARRIER-PROTEIN]--UDP-N-ACETYLGLUCOSAMINE O-ACYLTRANSFERASE"/>
    <property type="match status" value="1"/>
</dbReference>
<dbReference type="Pfam" id="PF13720">
    <property type="entry name" value="Acetyltransf_11"/>
    <property type="match status" value="1"/>
</dbReference>
<dbReference type="Gene3D" id="2.160.10.10">
    <property type="entry name" value="Hexapeptide repeat proteins"/>
    <property type="match status" value="1"/>
</dbReference>
<name>Q85G74_CYAM1</name>
<keyword evidence="4" id="KW-0443">Lipid metabolism</keyword>
<dbReference type="CDD" id="cd03351">
    <property type="entry name" value="LbH_UDP-GlcNAc_AT"/>
    <property type="match status" value="1"/>
</dbReference>
<dbReference type="AlphaFoldDB" id="Q85G74"/>
<feature type="domain" description="UDP N-acetylglucosamine O-acyltransferase C-terminal" evidence="6">
    <location>
        <begin position="178"/>
        <end position="252"/>
    </location>
</feature>
<gene>
    <name evidence="7" type="primary">lpxA</name>
</gene>
<dbReference type="GO" id="GO:0009245">
    <property type="term" value="P:lipid A biosynthetic process"/>
    <property type="evidence" value="ECO:0007669"/>
    <property type="project" value="UniProtKB-KW"/>
</dbReference>
<evidence type="ECO:0000313" key="7">
    <source>
        <dbReference type="EMBL" id="BAC76117.1"/>
    </source>
</evidence>
<evidence type="ECO:0000256" key="3">
    <source>
        <dbReference type="ARBA" id="ARBA00022679"/>
    </source>
</evidence>
<dbReference type="HOGENOM" id="CLU_061249_0_0_1"/>
<dbReference type="eggNOG" id="ENOG502QRGY">
    <property type="taxonomic scope" value="Eukaryota"/>
</dbReference>
<evidence type="ECO:0000256" key="4">
    <source>
        <dbReference type="ARBA" id="ARBA00023098"/>
    </source>
</evidence>
<evidence type="ECO:0000256" key="2">
    <source>
        <dbReference type="ARBA" id="ARBA00022556"/>
    </source>
</evidence>
<keyword evidence="5" id="KW-0012">Acyltransferase</keyword>
<sequence length="255" mass="28413">MKFNTIHPTIHPTALVHPGAQIGKNVSIGAYSVVGAYVWIGDDTKIGSHVMIDGKTYIGKANQIMCFCAIGVVPQDLKYKHEGMTYIGNGNFIREYVSIHRATKGVTYIGNENLLMAYTHIAHDCQISDHVILVNGVNLGGHVRIGRYAVIGGLTGLHQFVEIGRLSMIAGMSRIDRDVPPYMIAEGNPARLRGINLVGLTRRKVEEAHKSALKKMWMKMKKREGIEGIEKINDDYVRQVQRFMEKSERGVVELE</sequence>
<dbReference type="PANTHER" id="PTHR43480:SF1">
    <property type="entry name" value="ACYL-[ACYL-CARRIER-PROTEIN]--UDP-N-ACETYLGLUCOSAMINE O-ACYLTRANSFERASE, MITOCHONDRIAL-RELATED"/>
    <property type="match status" value="1"/>
</dbReference>
<dbReference type="NCBIfam" id="TIGR01852">
    <property type="entry name" value="lipid_A_lpxA"/>
    <property type="match status" value="1"/>
</dbReference>
<dbReference type="EMBL" id="AB002583">
    <property type="protein sequence ID" value="BAC76117.1"/>
    <property type="molecule type" value="Genomic_DNA"/>
</dbReference>
<evidence type="ECO:0000256" key="1">
    <source>
        <dbReference type="ARBA" id="ARBA00022516"/>
    </source>
</evidence>
<proteinExistence type="predicted"/>
<dbReference type="STRING" id="280699.Q85G74"/>
<keyword evidence="7" id="KW-0934">Plastid</keyword>
<evidence type="ECO:0000259" key="6">
    <source>
        <dbReference type="Pfam" id="PF13720"/>
    </source>
</evidence>
<dbReference type="GO" id="GO:0016020">
    <property type="term" value="C:membrane"/>
    <property type="evidence" value="ECO:0007669"/>
    <property type="project" value="GOC"/>
</dbReference>
<keyword evidence="7" id="KW-0150">Chloroplast</keyword>
<dbReference type="InterPro" id="IPR001451">
    <property type="entry name" value="Hexapep"/>
</dbReference>
<organism evidence="7 8">
    <name type="scientific">Cyanidioschyzon merolae (strain NIES-3377 / 10D)</name>
    <name type="common">Unicellular red alga</name>
    <dbReference type="NCBI Taxonomy" id="280699"/>
    <lineage>
        <taxon>Eukaryota</taxon>
        <taxon>Rhodophyta</taxon>
        <taxon>Bangiophyceae</taxon>
        <taxon>Cyanidiales</taxon>
        <taxon>Cyanidiaceae</taxon>
        <taxon>Cyanidioschyzon</taxon>
    </lineage>
</organism>
<keyword evidence="1" id="KW-0444">Lipid biosynthesis</keyword>
<dbReference type="InterPro" id="IPR011004">
    <property type="entry name" value="Trimer_LpxA-like_sf"/>
</dbReference>
<dbReference type="OMA" id="ECVTINR"/>
<dbReference type="SUPFAM" id="SSF51161">
    <property type="entry name" value="Trimeric LpxA-like enzymes"/>
    <property type="match status" value="1"/>
</dbReference>
<dbReference type="Pfam" id="PF00132">
    <property type="entry name" value="Hexapep"/>
    <property type="match status" value="1"/>
</dbReference>
<keyword evidence="8" id="KW-1185">Reference proteome</keyword>